<reference evidence="9" key="1">
    <citation type="submission" date="2021-05" db="EMBL/GenBank/DDBJ databases">
        <authorList>
            <person name="Pietrasiak N."/>
            <person name="Ward R."/>
            <person name="Stajich J.E."/>
            <person name="Kurbessoian T."/>
        </authorList>
    </citation>
    <scope>NUCLEOTIDE SEQUENCE</scope>
    <source>
        <strain evidence="9">GSE-NOS-MK-12-04C</strain>
    </source>
</reference>
<organism evidence="9 10">
    <name type="scientific">Cyanomargarita calcarea GSE-NOS-MK-12-04C</name>
    <dbReference type="NCBI Taxonomy" id="2839659"/>
    <lineage>
        <taxon>Bacteria</taxon>
        <taxon>Bacillati</taxon>
        <taxon>Cyanobacteriota</taxon>
        <taxon>Cyanophyceae</taxon>
        <taxon>Nostocales</taxon>
        <taxon>Cyanomargaritaceae</taxon>
        <taxon>Cyanomargarita</taxon>
    </lineage>
</organism>
<evidence type="ECO:0000256" key="4">
    <source>
        <dbReference type="ARBA" id="ARBA00022989"/>
    </source>
</evidence>
<gene>
    <name evidence="9" type="ORF">KME60_34195</name>
</gene>
<proteinExistence type="inferred from homology"/>
<dbReference type="Gene3D" id="1.20.120.330">
    <property type="entry name" value="Nucleotidyltransferases domain 2"/>
    <property type="match status" value="1"/>
</dbReference>
<sequence>MDSSQLSSNTKQLEEHQITVLEPDVVPNSPGGKLVYVPYRKLPRKLLLGVGTIMVALIGLSWWQYLSSYEESSQALIAGNVYPVNTSISGTVVEVAAKDNQVVSPNTVLVKLDRSIYQKNLHQGQAALSLALQQAEVARANIAITAADKAFKKAQFGVSFFLERVNDAQTGIQTAQKDEIQAQEEWRVASLSLEEANVGIKTAQANLLTVRRNQQEQIHGQGKITIQQLDIISAAQKAKQSVLQAQKLLTPAKKRVQQASSKLTHAKRNVSKAQAKLAPTQQGLTKAQTKLAIAQEKLTKASSTLAIAQQGLTKASSTLPIPPDDVKLAPLGNEQEYQAAKAAIAQATTKIKNAQFQLSHAKIKATSSGQIGNRAVRVGQRVQPGQTLISIVGQNIWIVANFEKSQLTKMKPGQKVEIKINTFPDRTFQGKLASLSQKGTKLAQIAPDNTEGHLSEIVQRVPVKILFDTKSLKGYESRIIPGMSAVVSVQTR</sequence>
<dbReference type="PANTHER" id="PTHR30386">
    <property type="entry name" value="MEMBRANE FUSION SUBUNIT OF EMRAB-TOLC MULTIDRUG EFFLUX PUMP"/>
    <property type="match status" value="1"/>
</dbReference>
<name>A0A951QU85_9CYAN</name>
<dbReference type="GO" id="GO:0016020">
    <property type="term" value="C:membrane"/>
    <property type="evidence" value="ECO:0007669"/>
    <property type="project" value="UniProtKB-SubCell"/>
</dbReference>
<dbReference type="Gene3D" id="1.10.287.470">
    <property type="entry name" value="Helix hairpin bin"/>
    <property type="match status" value="1"/>
</dbReference>
<dbReference type="Gene3D" id="2.40.50.100">
    <property type="match status" value="1"/>
</dbReference>
<keyword evidence="4 7" id="KW-1133">Transmembrane helix</keyword>
<feature type="domain" description="CusB-like beta-barrel" evidence="8">
    <location>
        <begin position="395"/>
        <end position="435"/>
    </location>
</feature>
<dbReference type="Gene3D" id="2.40.30.170">
    <property type="match status" value="1"/>
</dbReference>
<keyword evidence="5 7" id="KW-0472">Membrane</keyword>
<evidence type="ECO:0000313" key="9">
    <source>
        <dbReference type="EMBL" id="MBW4672335.1"/>
    </source>
</evidence>
<dbReference type="EMBL" id="JAHHGZ010000072">
    <property type="protein sequence ID" value="MBW4672335.1"/>
    <property type="molecule type" value="Genomic_DNA"/>
</dbReference>
<dbReference type="Pfam" id="PF25954">
    <property type="entry name" value="Beta-barrel_RND_2"/>
    <property type="match status" value="1"/>
</dbReference>
<feature type="transmembrane region" description="Helical" evidence="7">
    <location>
        <begin position="46"/>
        <end position="65"/>
    </location>
</feature>
<keyword evidence="3 7" id="KW-0812">Transmembrane</keyword>
<dbReference type="SUPFAM" id="SSF57997">
    <property type="entry name" value="Tropomyosin"/>
    <property type="match status" value="1"/>
</dbReference>
<dbReference type="PANTHER" id="PTHR30386:SF26">
    <property type="entry name" value="TRANSPORT PROTEIN COMB"/>
    <property type="match status" value="1"/>
</dbReference>
<comment type="similarity">
    <text evidence="2">Belongs to the membrane fusion protein (MFP) (TC 8.A.1) family.</text>
</comment>
<reference evidence="9" key="2">
    <citation type="journal article" date="2022" name="Microbiol. Resour. Announc.">
        <title>Metagenome Sequencing to Explore Phylogenomics of Terrestrial Cyanobacteria.</title>
        <authorList>
            <person name="Ward R.D."/>
            <person name="Stajich J.E."/>
            <person name="Johansen J.R."/>
            <person name="Huntemann M."/>
            <person name="Clum A."/>
            <person name="Foster B."/>
            <person name="Foster B."/>
            <person name="Roux S."/>
            <person name="Palaniappan K."/>
            <person name="Varghese N."/>
            <person name="Mukherjee S."/>
            <person name="Reddy T.B.K."/>
            <person name="Daum C."/>
            <person name="Copeland A."/>
            <person name="Chen I.A."/>
            <person name="Ivanova N.N."/>
            <person name="Kyrpides N.C."/>
            <person name="Shapiro N."/>
            <person name="Eloe-Fadrosh E.A."/>
            <person name="Pietrasiak N."/>
        </authorList>
    </citation>
    <scope>NUCLEOTIDE SEQUENCE</scope>
    <source>
        <strain evidence="9">GSE-NOS-MK-12-04C</strain>
    </source>
</reference>
<dbReference type="InterPro" id="IPR050739">
    <property type="entry name" value="MFP"/>
</dbReference>
<dbReference type="Proteomes" id="UP000729701">
    <property type="component" value="Unassembled WGS sequence"/>
</dbReference>
<feature type="coiled-coil region" evidence="6">
    <location>
        <begin position="256"/>
        <end position="304"/>
    </location>
</feature>
<evidence type="ECO:0000256" key="2">
    <source>
        <dbReference type="ARBA" id="ARBA00009477"/>
    </source>
</evidence>
<evidence type="ECO:0000256" key="7">
    <source>
        <dbReference type="SAM" id="Phobius"/>
    </source>
</evidence>
<evidence type="ECO:0000259" key="8">
    <source>
        <dbReference type="Pfam" id="PF25954"/>
    </source>
</evidence>
<evidence type="ECO:0000256" key="3">
    <source>
        <dbReference type="ARBA" id="ARBA00022692"/>
    </source>
</evidence>
<accession>A0A951QU85</accession>
<comment type="caution">
    <text evidence="9">The sequence shown here is derived from an EMBL/GenBank/DDBJ whole genome shotgun (WGS) entry which is preliminary data.</text>
</comment>
<evidence type="ECO:0000313" key="10">
    <source>
        <dbReference type="Proteomes" id="UP000729701"/>
    </source>
</evidence>
<evidence type="ECO:0000256" key="6">
    <source>
        <dbReference type="SAM" id="Coils"/>
    </source>
</evidence>
<protein>
    <submittedName>
        <fullName evidence="9">Efflux RND transporter periplasmic adaptor subunit</fullName>
    </submittedName>
</protein>
<evidence type="ECO:0000256" key="5">
    <source>
        <dbReference type="ARBA" id="ARBA00023136"/>
    </source>
</evidence>
<dbReference type="AlphaFoldDB" id="A0A951QU85"/>
<dbReference type="SUPFAM" id="SSF111369">
    <property type="entry name" value="HlyD-like secretion proteins"/>
    <property type="match status" value="1"/>
</dbReference>
<comment type="subcellular location">
    <subcellularLocation>
        <location evidence="1">Membrane</location>
        <topology evidence="1">Single-pass membrane protein</topology>
    </subcellularLocation>
</comment>
<dbReference type="InterPro" id="IPR058792">
    <property type="entry name" value="Beta-barrel_RND_2"/>
</dbReference>
<keyword evidence="6" id="KW-0175">Coiled coil</keyword>
<evidence type="ECO:0000256" key="1">
    <source>
        <dbReference type="ARBA" id="ARBA00004167"/>
    </source>
</evidence>